<comment type="pathway">
    <text evidence="2">Cofactor biosynthesis; NAD(+) biosynthesis; nicotinate D-ribonucleotide from quinolinate: step 1/1.</text>
</comment>
<evidence type="ECO:0000256" key="13">
    <source>
        <dbReference type="PIRNR" id="PIRNR006250"/>
    </source>
</evidence>
<dbReference type="PANTHER" id="PTHR32179:SF3">
    <property type="entry name" value="NICOTINATE-NUCLEOTIDE PYROPHOSPHORYLASE [CARBOXYLATING]"/>
    <property type="match status" value="1"/>
</dbReference>
<reference evidence="16" key="1">
    <citation type="submission" date="2024-05" db="EMBL/GenBank/DDBJ databases">
        <authorList>
            <person name="Cai S.Y."/>
            <person name="Jin L.M."/>
            <person name="Li H.R."/>
        </authorList>
    </citation>
    <scope>NUCLEOTIDE SEQUENCE</scope>
    <source>
        <strain evidence="16">A5-74</strain>
    </source>
</reference>
<name>A0AAU8DJ56_9ACTN</name>
<dbReference type="InterPro" id="IPR027277">
    <property type="entry name" value="NadC/ModD"/>
</dbReference>
<dbReference type="GO" id="GO:0004514">
    <property type="term" value="F:nicotinate-nucleotide diphosphorylase (carboxylating) activity"/>
    <property type="evidence" value="ECO:0007669"/>
    <property type="project" value="UniProtKB-EC"/>
</dbReference>
<dbReference type="SUPFAM" id="SSF51690">
    <property type="entry name" value="Nicotinate/Quinolinate PRTase C-terminal domain-like"/>
    <property type="match status" value="1"/>
</dbReference>
<evidence type="ECO:0000313" key="16">
    <source>
        <dbReference type="EMBL" id="XCG62198.1"/>
    </source>
</evidence>
<comment type="subunit">
    <text evidence="4">Hexamer formed by 3 homodimers.</text>
</comment>
<dbReference type="CDD" id="cd01572">
    <property type="entry name" value="QPRTase"/>
    <property type="match status" value="1"/>
</dbReference>
<evidence type="ECO:0000256" key="12">
    <source>
        <dbReference type="ARBA" id="ARBA00069173"/>
    </source>
</evidence>
<dbReference type="Gene3D" id="3.20.20.70">
    <property type="entry name" value="Aldolase class I"/>
    <property type="match status" value="1"/>
</dbReference>
<dbReference type="GO" id="GO:0005737">
    <property type="term" value="C:cytoplasm"/>
    <property type="evidence" value="ECO:0007669"/>
    <property type="project" value="TreeGrafter"/>
</dbReference>
<keyword evidence="7" id="KW-0662">Pyridine nucleotide biosynthesis</keyword>
<sequence>MSGGPTMHDVLEDADDLRRVIEVALEEDLRHGPDVTTLATVPQDAVAVAALTPRVAGVLSGVGAAVEVFRAVGGPSIEVRSILPEGARLAAGVPALVVSGPTRALLTAERTALNLVTHLSGIATLTRAWVEAVAGTGARIRDTRKTLPGLRALQKRAVVAGGGVNHRMGLGDAALIKDNHVVAAGSIGAAITAVRTLDPEIFLEVEVDTLDQLREALSHAVPLILLDNFSPSETAAAVRITRERDPRTRLESSGGLTLEVARAYAETGVDFLAVGGLTHSAPSLDLGLDLTLDTTSDAAGSA</sequence>
<dbReference type="EC" id="2.4.2.19" evidence="5"/>
<dbReference type="PANTHER" id="PTHR32179">
    <property type="entry name" value="NICOTINATE-NUCLEOTIDE PYROPHOSPHORYLASE [CARBOXYLATING]"/>
    <property type="match status" value="1"/>
</dbReference>
<evidence type="ECO:0000256" key="9">
    <source>
        <dbReference type="ARBA" id="ARBA00022679"/>
    </source>
</evidence>
<dbReference type="GO" id="GO:0034213">
    <property type="term" value="P:quinolinate catabolic process"/>
    <property type="evidence" value="ECO:0007669"/>
    <property type="project" value="TreeGrafter"/>
</dbReference>
<feature type="domain" description="Quinolinate phosphoribosyl transferase C-terminal" evidence="14">
    <location>
        <begin position="122"/>
        <end position="289"/>
    </location>
</feature>
<evidence type="ECO:0000256" key="2">
    <source>
        <dbReference type="ARBA" id="ARBA00004893"/>
    </source>
</evidence>
<dbReference type="InterPro" id="IPR037128">
    <property type="entry name" value="Quinolinate_PRibosylTase_N_sf"/>
</dbReference>
<gene>
    <name evidence="16" type="primary">nadC</name>
    <name evidence="16" type="ORF">ABLG96_13045</name>
</gene>
<evidence type="ECO:0000256" key="11">
    <source>
        <dbReference type="ARBA" id="ARBA00047445"/>
    </source>
</evidence>
<evidence type="ECO:0000259" key="14">
    <source>
        <dbReference type="Pfam" id="PF01729"/>
    </source>
</evidence>
<feature type="domain" description="Quinolinate phosphoribosyl transferase N-terminal" evidence="15">
    <location>
        <begin position="34"/>
        <end position="120"/>
    </location>
</feature>
<comment type="catalytic activity">
    <reaction evidence="11">
        <text>nicotinate beta-D-ribonucleotide + CO2 + diphosphate = quinolinate + 5-phospho-alpha-D-ribose 1-diphosphate + 2 H(+)</text>
        <dbReference type="Rhea" id="RHEA:12733"/>
        <dbReference type="ChEBI" id="CHEBI:15378"/>
        <dbReference type="ChEBI" id="CHEBI:16526"/>
        <dbReference type="ChEBI" id="CHEBI:29959"/>
        <dbReference type="ChEBI" id="CHEBI:33019"/>
        <dbReference type="ChEBI" id="CHEBI:57502"/>
        <dbReference type="ChEBI" id="CHEBI:58017"/>
        <dbReference type="EC" id="2.4.2.19"/>
    </reaction>
</comment>
<evidence type="ECO:0000259" key="15">
    <source>
        <dbReference type="Pfam" id="PF02749"/>
    </source>
</evidence>
<dbReference type="Pfam" id="PF01729">
    <property type="entry name" value="QRPTase_C"/>
    <property type="match status" value="1"/>
</dbReference>
<dbReference type="Pfam" id="PF02749">
    <property type="entry name" value="QRPTase_N"/>
    <property type="match status" value="1"/>
</dbReference>
<keyword evidence="9 13" id="KW-0808">Transferase</keyword>
<dbReference type="FunFam" id="3.90.1170.20:FF:000001">
    <property type="entry name" value="Nicotinate-nucleotide diphosphorylase (Carboxylating)"/>
    <property type="match status" value="1"/>
</dbReference>
<evidence type="ECO:0000256" key="1">
    <source>
        <dbReference type="ARBA" id="ARBA00003237"/>
    </source>
</evidence>
<dbReference type="Gene3D" id="3.90.1170.20">
    <property type="entry name" value="Quinolinate phosphoribosyl transferase, N-terminal domain"/>
    <property type="match status" value="1"/>
</dbReference>
<evidence type="ECO:0000256" key="10">
    <source>
        <dbReference type="ARBA" id="ARBA00033102"/>
    </source>
</evidence>
<dbReference type="InterPro" id="IPR013785">
    <property type="entry name" value="Aldolase_TIM"/>
</dbReference>
<dbReference type="AlphaFoldDB" id="A0AAU8DJ56"/>
<organism evidence="16">
    <name type="scientific">Nakamurella sp. A5-74</name>
    <dbReference type="NCBI Taxonomy" id="3158264"/>
    <lineage>
        <taxon>Bacteria</taxon>
        <taxon>Bacillati</taxon>
        <taxon>Actinomycetota</taxon>
        <taxon>Actinomycetes</taxon>
        <taxon>Nakamurellales</taxon>
        <taxon>Nakamurellaceae</taxon>
        <taxon>Nakamurella</taxon>
    </lineage>
</organism>
<accession>A0AAU8DJ56</accession>
<evidence type="ECO:0000256" key="7">
    <source>
        <dbReference type="ARBA" id="ARBA00022642"/>
    </source>
</evidence>
<evidence type="ECO:0000256" key="8">
    <source>
        <dbReference type="ARBA" id="ARBA00022676"/>
    </source>
</evidence>
<dbReference type="RefSeq" id="WP_353647813.1">
    <property type="nucleotide sequence ID" value="NZ_CP159218.1"/>
</dbReference>
<dbReference type="GO" id="GO:0009435">
    <property type="term" value="P:NAD+ biosynthetic process"/>
    <property type="evidence" value="ECO:0007669"/>
    <property type="project" value="InterPro"/>
</dbReference>
<comment type="similarity">
    <text evidence="3 13">Belongs to the NadC/ModD family.</text>
</comment>
<dbReference type="InterPro" id="IPR036068">
    <property type="entry name" value="Nicotinate_pribotase-like_C"/>
</dbReference>
<evidence type="ECO:0000256" key="3">
    <source>
        <dbReference type="ARBA" id="ARBA00009400"/>
    </source>
</evidence>
<evidence type="ECO:0000256" key="5">
    <source>
        <dbReference type="ARBA" id="ARBA00011944"/>
    </source>
</evidence>
<protein>
    <recommendedName>
        <fullName evidence="6">Nicotinate-nucleotide pyrophosphorylase [carboxylating]</fullName>
        <ecNumber evidence="5">2.4.2.19</ecNumber>
    </recommendedName>
    <alternativeName>
        <fullName evidence="12">Probable nicotinate-nucleotide pyrophosphorylase [carboxylating]</fullName>
    </alternativeName>
    <alternativeName>
        <fullName evidence="10">Quinolinate phosphoribosyltransferase [decarboxylating]</fullName>
    </alternativeName>
</protein>
<dbReference type="InterPro" id="IPR022412">
    <property type="entry name" value="Quinolinate_PRibosylTrfase_N"/>
</dbReference>
<comment type="function">
    <text evidence="1">Involved in the catabolism of quinolinic acid (QA).</text>
</comment>
<dbReference type="SUPFAM" id="SSF54675">
    <property type="entry name" value="Nicotinate/Quinolinate PRTase N-terminal domain-like"/>
    <property type="match status" value="1"/>
</dbReference>
<dbReference type="InterPro" id="IPR002638">
    <property type="entry name" value="Quinolinate_PRibosylTrfase_C"/>
</dbReference>
<keyword evidence="8 13" id="KW-0328">Glycosyltransferase</keyword>
<dbReference type="NCBIfam" id="TIGR00078">
    <property type="entry name" value="nadC"/>
    <property type="match status" value="1"/>
</dbReference>
<proteinExistence type="inferred from homology"/>
<evidence type="ECO:0000256" key="4">
    <source>
        <dbReference type="ARBA" id="ARBA00011218"/>
    </source>
</evidence>
<dbReference type="FunFam" id="3.20.20.70:FF:000030">
    <property type="entry name" value="Nicotinate-nucleotide pyrophosphorylase, carboxylating"/>
    <property type="match status" value="1"/>
</dbReference>
<evidence type="ECO:0000256" key="6">
    <source>
        <dbReference type="ARBA" id="ARBA00020990"/>
    </source>
</evidence>
<dbReference type="InterPro" id="IPR004393">
    <property type="entry name" value="NadC"/>
</dbReference>
<dbReference type="EMBL" id="CP159218">
    <property type="protein sequence ID" value="XCG62198.1"/>
    <property type="molecule type" value="Genomic_DNA"/>
</dbReference>
<dbReference type="PIRSF" id="PIRSF006250">
    <property type="entry name" value="NadC_ModD"/>
    <property type="match status" value="1"/>
</dbReference>